<feature type="region of interest" description="Disordered" evidence="1">
    <location>
        <begin position="132"/>
        <end position="151"/>
    </location>
</feature>
<proteinExistence type="predicted"/>
<protein>
    <recommendedName>
        <fullName evidence="4">Lipoprotein</fullName>
    </recommendedName>
</protein>
<evidence type="ECO:0000256" key="2">
    <source>
        <dbReference type="SAM" id="SignalP"/>
    </source>
</evidence>
<keyword evidence="2" id="KW-0732">Signal</keyword>
<evidence type="ECO:0008006" key="4">
    <source>
        <dbReference type="Google" id="ProtNLM"/>
    </source>
</evidence>
<feature type="signal peptide" evidence="2">
    <location>
        <begin position="1"/>
        <end position="23"/>
    </location>
</feature>
<feature type="chain" id="PRO_5043323386" description="Lipoprotein" evidence="2">
    <location>
        <begin position="24"/>
        <end position="151"/>
    </location>
</feature>
<dbReference type="AlphaFoldDB" id="A0AAU3HWY8"/>
<evidence type="ECO:0000313" key="3">
    <source>
        <dbReference type="EMBL" id="WTZ09940.1"/>
    </source>
</evidence>
<gene>
    <name evidence="3" type="ORF">OG699_19290</name>
</gene>
<sequence>MKGRAALSATVGLVVIGVVSANADGNSHGHGRTAGGPDRGSSVSTTPQPGARQHTGSADAAEKTKASFAGNGDFRVGPDIEPGTYRTTGNTDGTCHWERAEDAGHGLDSLIAEGDVTGTAVVTIGAKDTNFKTSGCGDWKKTGRRTPRPPD</sequence>
<feature type="compositionally biased region" description="Basic residues" evidence="1">
    <location>
        <begin position="142"/>
        <end position="151"/>
    </location>
</feature>
<feature type="region of interest" description="Disordered" evidence="1">
    <location>
        <begin position="22"/>
        <end position="93"/>
    </location>
</feature>
<dbReference type="EMBL" id="CP109546">
    <property type="protein sequence ID" value="WTZ09940.1"/>
    <property type="molecule type" value="Genomic_DNA"/>
</dbReference>
<name>A0AAU3HWY8_9ACTN</name>
<reference evidence="3" key="1">
    <citation type="submission" date="2022-10" db="EMBL/GenBank/DDBJ databases">
        <title>The complete genomes of actinobacterial strains from the NBC collection.</title>
        <authorList>
            <person name="Joergensen T.S."/>
            <person name="Alvarez Arevalo M."/>
            <person name="Sterndorff E.B."/>
            <person name="Faurdal D."/>
            <person name="Vuksanovic O."/>
            <person name="Mourched A.-S."/>
            <person name="Charusanti P."/>
            <person name="Shaw S."/>
            <person name="Blin K."/>
            <person name="Weber T."/>
        </authorList>
    </citation>
    <scope>NUCLEOTIDE SEQUENCE</scope>
    <source>
        <strain evidence="3">NBC_01393</strain>
    </source>
</reference>
<evidence type="ECO:0000256" key="1">
    <source>
        <dbReference type="SAM" id="MobiDB-lite"/>
    </source>
</evidence>
<organism evidence="3">
    <name type="scientific">Streptomyces sp. NBC_01393</name>
    <dbReference type="NCBI Taxonomy" id="2903851"/>
    <lineage>
        <taxon>Bacteria</taxon>
        <taxon>Bacillati</taxon>
        <taxon>Actinomycetota</taxon>
        <taxon>Actinomycetes</taxon>
        <taxon>Kitasatosporales</taxon>
        <taxon>Streptomycetaceae</taxon>
        <taxon>Streptomyces</taxon>
    </lineage>
</organism>
<accession>A0AAU3HWY8</accession>